<dbReference type="Gene3D" id="2.30.42.10">
    <property type="match status" value="1"/>
</dbReference>
<proteinExistence type="inferred from homology"/>
<evidence type="ECO:0000256" key="4">
    <source>
        <dbReference type="ARBA" id="ARBA00022825"/>
    </source>
</evidence>
<dbReference type="NCBIfam" id="TIGR02038">
    <property type="entry name" value="protease_degS"/>
    <property type="match status" value="1"/>
</dbReference>
<evidence type="ECO:0000256" key="5">
    <source>
        <dbReference type="SAM" id="Phobius"/>
    </source>
</evidence>
<keyword evidence="5" id="KW-0472">Membrane</keyword>
<dbReference type="Proteomes" id="UP001629953">
    <property type="component" value="Unassembled WGS sequence"/>
</dbReference>
<dbReference type="PROSITE" id="PS50106">
    <property type="entry name" value="PDZ"/>
    <property type="match status" value="1"/>
</dbReference>
<keyword evidence="8" id="KW-1185">Reference proteome</keyword>
<dbReference type="InterPro" id="IPR011783">
    <property type="entry name" value="Pept_S1C_DegS"/>
</dbReference>
<evidence type="ECO:0000313" key="8">
    <source>
        <dbReference type="Proteomes" id="UP001629953"/>
    </source>
</evidence>
<dbReference type="GO" id="GO:0016787">
    <property type="term" value="F:hydrolase activity"/>
    <property type="evidence" value="ECO:0007669"/>
    <property type="project" value="UniProtKB-KW"/>
</dbReference>
<feature type="transmembrane region" description="Helical" evidence="5">
    <location>
        <begin position="6"/>
        <end position="26"/>
    </location>
</feature>
<sequence length="366" mass="39051">MLKYLLKSIALGLTMAVVFLLVFPILKQNNSLLHWPQSSVEKPLSFANAARRAAPAVVNIYTRSYSDSHLSHKKPTITSEGLGSGVIMNKQGYILTNMHVIADADQIIVALQDGRVFIAELVGSDAITDLAVLKIDAGSTPLPVIPLSSDPHIQVGDVVLAIGNPYNVGQTVTQGIISATGRSGMSATGRQDFLQTDAAINKGNSGGALVNTLGQLVGINTAAYHLGQNSETYGISFAIPYPLAKRIMASLIRYGKVVRGYVGVDAIDVDHVNTQLLTQAHFSGHQGLYVEKVDPNGPAGKAGLKAHDIIVKMNSKKVDSVKNAMDYVAERRPGSVMTLSIIRDGQPKQLKVDVVELKIAHPPVAH</sequence>
<organism evidence="7 8">
    <name type="scientific">Celerinatantimonas yamalensis</name>
    <dbReference type="NCBI Taxonomy" id="559956"/>
    <lineage>
        <taxon>Bacteria</taxon>
        <taxon>Pseudomonadati</taxon>
        <taxon>Pseudomonadota</taxon>
        <taxon>Gammaproteobacteria</taxon>
        <taxon>Celerinatantimonadaceae</taxon>
        <taxon>Celerinatantimonas</taxon>
    </lineage>
</organism>
<dbReference type="SUPFAM" id="SSF50494">
    <property type="entry name" value="Trypsin-like serine proteases"/>
    <property type="match status" value="1"/>
</dbReference>
<evidence type="ECO:0000256" key="3">
    <source>
        <dbReference type="ARBA" id="ARBA00022801"/>
    </source>
</evidence>
<comment type="caution">
    <text evidence="7">The sequence shown here is derived from an EMBL/GenBank/DDBJ whole genome shotgun (WGS) entry which is preliminary data.</text>
</comment>
<dbReference type="InterPro" id="IPR001940">
    <property type="entry name" value="Peptidase_S1C"/>
</dbReference>
<dbReference type="SMART" id="SM00228">
    <property type="entry name" value="PDZ"/>
    <property type="match status" value="1"/>
</dbReference>
<reference evidence="7 8" key="1">
    <citation type="journal article" date="2013" name="Int. J. Syst. Evol. Microbiol.">
        <title>Celerinatantimonas yamalensis sp. nov., a cold-adapted diazotrophic bacterium from a cold permafrost brine.</title>
        <authorList>
            <person name="Shcherbakova V."/>
            <person name="Chuvilskaya N."/>
            <person name="Rivkina E."/>
            <person name="Demidov N."/>
            <person name="Uchaeva V."/>
            <person name="Suetin S."/>
            <person name="Suzina N."/>
            <person name="Gilichinsky D."/>
        </authorList>
    </citation>
    <scope>NUCLEOTIDE SEQUENCE [LARGE SCALE GENOMIC DNA]</scope>
    <source>
        <strain evidence="7 8">C7</strain>
    </source>
</reference>
<evidence type="ECO:0000256" key="1">
    <source>
        <dbReference type="ARBA" id="ARBA00010541"/>
    </source>
</evidence>
<keyword evidence="4" id="KW-0720">Serine protease</keyword>
<name>A0ABW9GAN9_9GAMM</name>
<comment type="similarity">
    <text evidence="1">Belongs to the peptidase S1C family.</text>
</comment>
<dbReference type="Pfam" id="PF13180">
    <property type="entry name" value="PDZ_2"/>
    <property type="match status" value="1"/>
</dbReference>
<dbReference type="PANTHER" id="PTHR22939:SF101">
    <property type="entry name" value="PERIPLASMIC PH-DEPENDENT SERINE ENDOPROTEASE DEGQ"/>
    <property type="match status" value="1"/>
</dbReference>
<protein>
    <submittedName>
        <fullName evidence="7">Outer membrane-stress sensor serine endopeptidase DegS</fullName>
        <ecNumber evidence="7">3.4.21.107</ecNumber>
    </submittedName>
</protein>
<dbReference type="EC" id="3.4.21.107" evidence="7"/>
<evidence type="ECO:0000256" key="2">
    <source>
        <dbReference type="ARBA" id="ARBA00022670"/>
    </source>
</evidence>
<dbReference type="Pfam" id="PF13365">
    <property type="entry name" value="Trypsin_2"/>
    <property type="match status" value="1"/>
</dbReference>
<gene>
    <name evidence="7" type="primary">degS</name>
    <name evidence="7" type="ORF">ABUE30_16945</name>
</gene>
<keyword evidence="5" id="KW-1133">Transmembrane helix</keyword>
<dbReference type="SUPFAM" id="SSF50156">
    <property type="entry name" value="PDZ domain-like"/>
    <property type="match status" value="1"/>
</dbReference>
<dbReference type="InterPro" id="IPR001478">
    <property type="entry name" value="PDZ"/>
</dbReference>
<keyword evidence="2" id="KW-0645">Protease</keyword>
<feature type="domain" description="PDZ" evidence="6">
    <location>
        <begin position="251"/>
        <end position="345"/>
    </location>
</feature>
<accession>A0ABW9GAN9</accession>
<dbReference type="NCBIfam" id="NF008147">
    <property type="entry name" value="PRK10898.1"/>
    <property type="match status" value="1"/>
</dbReference>
<dbReference type="EMBL" id="JBEQCT010000010">
    <property type="protein sequence ID" value="MFM2486721.1"/>
    <property type="molecule type" value="Genomic_DNA"/>
</dbReference>
<dbReference type="InterPro" id="IPR009003">
    <property type="entry name" value="Peptidase_S1_PA"/>
</dbReference>
<dbReference type="PANTHER" id="PTHR22939">
    <property type="entry name" value="SERINE PROTEASE FAMILY S1C HTRA-RELATED"/>
    <property type="match status" value="1"/>
</dbReference>
<evidence type="ECO:0000313" key="7">
    <source>
        <dbReference type="EMBL" id="MFM2486721.1"/>
    </source>
</evidence>
<evidence type="ECO:0000259" key="6">
    <source>
        <dbReference type="PROSITE" id="PS50106"/>
    </source>
</evidence>
<dbReference type="PRINTS" id="PR00834">
    <property type="entry name" value="PROTEASES2C"/>
</dbReference>
<dbReference type="InterPro" id="IPR043504">
    <property type="entry name" value="Peptidase_S1_PA_chymotrypsin"/>
</dbReference>
<dbReference type="Gene3D" id="2.40.10.10">
    <property type="entry name" value="Trypsin-like serine proteases"/>
    <property type="match status" value="2"/>
</dbReference>
<dbReference type="InterPro" id="IPR036034">
    <property type="entry name" value="PDZ_sf"/>
</dbReference>
<keyword evidence="3 7" id="KW-0378">Hydrolase</keyword>
<keyword evidence="5" id="KW-0812">Transmembrane</keyword>
<dbReference type="RefSeq" id="WP_408625022.1">
    <property type="nucleotide sequence ID" value="NZ_JBEQCT010000010.1"/>
</dbReference>